<accession>A0ABQ9VDW7</accession>
<evidence type="ECO:0000313" key="2">
    <source>
        <dbReference type="Proteomes" id="UP001266305"/>
    </source>
</evidence>
<sequence>MPARPPISPRTTWEEAAPQEGSGFMALPACSQSKLVNFAWASYPAAGSVSPSALAVMWEEEMQSLDQNHHSLPQEGHNEVHGEDTFALAVPILVLLNHTNLLSSELHGEEDLNLQKTRVIHNINI</sequence>
<evidence type="ECO:0000313" key="1">
    <source>
        <dbReference type="EMBL" id="KAK2106868.1"/>
    </source>
</evidence>
<keyword evidence="2" id="KW-1185">Reference proteome</keyword>
<dbReference type="Proteomes" id="UP001266305">
    <property type="component" value="Unassembled WGS sequence"/>
</dbReference>
<comment type="caution">
    <text evidence="1">The sequence shown here is derived from an EMBL/GenBank/DDBJ whole genome shotgun (WGS) entry which is preliminary data.</text>
</comment>
<gene>
    <name evidence="1" type="ORF">P7K49_016382</name>
</gene>
<name>A0ABQ9VDW7_SAGOE</name>
<proteinExistence type="predicted"/>
<protein>
    <submittedName>
        <fullName evidence="1">Uncharacterized protein</fullName>
    </submittedName>
</protein>
<reference evidence="1 2" key="1">
    <citation type="submission" date="2023-05" db="EMBL/GenBank/DDBJ databases">
        <title>B98-5 Cell Line De Novo Hybrid Assembly: An Optical Mapping Approach.</title>
        <authorList>
            <person name="Kananen K."/>
            <person name="Auerbach J.A."/>
            <person name="Kautto E."/>
            <person name="Blachly J.S."/>
        </authorList>
    </citation>
    <scope>NUCLEOTIDE SEQUENCE [LARGE SCALE GENOMIC DNA]</scope>
    <source>
        <strain evidence="1">B95-8</strain>
        <tissue evidence="1">Cell line</tissue>
    </source>
</reference>
<organism evidence="1 2">
    <name type="scientific">Saguinus oedipus</name>
    <name type="common">Cotton-top tamarin</name>
    <name type="synonym">Oedipomidas oedipus</name>
    <dbReference type="NCBI Taxonomy" id="9490"/>
    <lineage>
        <taxon>Eukaryota</taxon>
        <taxon>Metazoa</taxon>
        <taxon>Chordata</taxon>
        <taxon>Craniata</taxon>
        <taxon>Vertebrata</taxon>
        <taxon>Euteleostomi</taxon>
        <taxon>Mammalia</taxon>
        <taxon>Eutheria</taxon>
        <taxon>Euarchontoglires</taxon>
        <taxon>Primates</taxon>
        <taxon>Haplorrhini</taxon>
        <taxon>Platyrrhini</taxon>
        <taxon>Cebidae</taxon>
        <taxon>Callitrichinae</taxon>
        <taxon>Saguinus</taxon>
    </lineage>
</organism>
<dbReference type="EMBL" id="JASSZA010000007">
    <property type="protein sequence ID" value="KAK2106868.1"/>
    <property type="molecule type" value="Genomic_DNA"/>
</dbReference>